<sequence length="269" mass="30597">MTNHGVGYWAFSTDAEKRAVEQEMFKRVRAETEKKQQEAAALRRRRDEQRQARLIAARVRQRARLGLPPISTEDIKEAEGVGTSSQNVEEPVQEEKADDLQRKLMRAAHVRPWDIGKDGVKEPVMTQEEWIEKKRAERIEEFAPIQPSPPKSNIKHHPINLKTKKLLAKPKESDVVCSSGAENISVYERNVSTQVRNLIHRNEAIYGEIRGTGTEIPPPPQYEVSGPSFKRKVTNIEETAAAIEAGLKYLREEHEKSQNAPTKGSYNMI</sequence>
<dbReference type="PANTHER" id="PTHR15885:SF1">
    <property type="entry name" value="COILED-COIL DOMAIN-CONTAINING PROTEIN 174"/>
    <property type="match status" value="1"/>
</dbReference>
<dbReference type="PANTHER" id="PTHR15885">
    <property type="entry name" value="COILED-COIL DOMAIN-CONTAINING PROTEIN 174"/>
    <property type="match status" value="1"/>
</dbReference>
<dbReference type="Pfam" id="PF13300">
    <property type="entry name" value="DUF4078"/>
    <property type="match status" value="1"/>
</dbReference>
<dbReference type="OMA" id="HRNEAIY"/>
<name>T1HRV4_RHOPR</name>
<protein>
    <submittedName>
        <fullName evidence="1">Uncharacterized protein</fullName>
    </submittedName>
</protein>
<dbReference type="Proteomes" id="UP000015103">
    <property type="component" value="Unassembled WGS sequence"/>
</dbReference>
<dbReference type="EnsemblMetazoa" id="RPRC006774-RA">
    <property type="protein sequence ID" value="RPRC006774-PA"/>
    <property type="gene ID" value="RPRC006774"/>
</dbReference>
<dbReference type="AlphaFoldDB" id="T1HRV4"/>
<dbReference type="EMBL" id="ACPB03006760">
    <property type="status" value="NOT_ANNOTATED_CDS"/>
    <property type="molecule type" value="Genomic_DNA"/>
</dbReference>
<evidence type="ECO:0000313" key="1">
    <source>
        <dbReference type="EnsemblMetazoa" id="RPRC006774-PA"/>
    </source>
</evidence>
<proteinExistence type="predicted"/>
<dbReference type="VEuPathDB" id="VectorBase:RPRC006774"/>
<dbReference type="InParanoid" id="T1HRV4"/>
<dbReference type="eggNOG" id="ENOG502QWJ9">
    <property type="taxonomic scope" value="Eukaryota"/>
</dbReference>
<dbReference type="HOGENOM" id="CLU_1035530_0_0_1"/>
<accession>T1HRV4</accession>
<reference evidence="1" key="1">
    <citation type="submission" date="2015-05" db="UniProtKB">
        <authorList>
            <consortium name="EnsemblMetazoa"/>
        </authorList>
    </citation>
    <scope>IDENTIFICATION</scope>
</reference>
<organism evidence="1 2">
    <name type="scientific">Rhodnius prolixus</name>
    <name type="common">Triatomid bug</name>
    <dbReference type="NCBI Taxonomy" id="13249"/>
    <lineage>
        <taxon>Eukaryota</taxon>
        <taxon>Metazoa</taxon>
        <taxon>Ecdysozoa</taxon>
        <taxon>Arthropoda</taxon>
        <taxon>Hexapoda</taxon>
        <taxon>Insecta</taxon>
        <taxon>Pterygota</taxon>
        <taxon>Neoptera</taxon>
        <taxon>Paraneoptera</taxon>
        <taxon>Hemiptera</taxon>
        <taxon>Heteroptera</taxon>
        <taxon>Panheteroptera</taxon>
        <taxon>Cimicomorpha</taxon>
        <taxon>Reduviidae</taxon>
        <taxon>Triatominae</taxon>
        <taxon>Rhodnius</taxon>
    </lineage>
</organism>
<dbReference type="GO" id="GO:0005634">
    <property type="term" value="C:nucleus"/>
    <property type="evidence" value="ECO:0007669"/>
    <property type="project" value="TreeGrafter"/>
</dbReference>
<dbReference type="STRING" id="13249.T1HRV4"/>
<keyword evidence="2" id="KW-1185">Reference proteome</keyword>
<evidence type="ECO:0000313" key="2">
    <source>
        <dbReference type="Proteomes" id="UP000015103"/>
    </source>
</evidence>
<dbReference type="InterPro" id="IPR025066">
    <property type="entry name" value="CCDC174-like"/>
</dbReference>